<keyword evidence="3" id="KW-1185">Reference proteome</keyword>
<dbReference type="Pfam" id="PF06283">
    <property type="entry name" value="ThuA"/>
    <property type="match status" value="1"/>
</dbReference>
<proteinExistence type="predicted"/>
<dbReference type="InterPro" id="IPR029010">
    <property type="entry name" value="ThuA-like"/>
</dbReference>
<name>A0ABV8Q4A2_9MICO</name>
<feature type="domain" description="ThuA-like" evidence="1">
    <location>
        <begin position="20"/>
        <end position="210"/>
    </location>
</feature>
<sequence>MQAVILSGGGDYSDPWHPFAETSERVAEILRAEGFDVSVREDVEEAAAELAGVDLIVSNAASGPDSDKREAARAGILAFLNRGGGVIALHVGASGLARIPEWEQVTGMAWVEGSGHPPVGQSHIIAFPERHSIAAGLQDFELVDERYSRLRVADDVSPFAAHELDGVVHPLVWAREFGDARIVVDTLGHDARSFDSAAHRAIITRGARWATKQPLQ</sequence>
<evidence type="ECO:0000259" key="1">
    <source>
        <dbReference type="Pfam" id="PF06283"/>
    </source>
</evidence>
<dbReference type="Proteomes" id="UP001595900">
    <property type="component" value="Unassembled WGS sequence"/>
</dbReference>
<dbReference type="RefSeq" id="WP_390228260.1">
    <property type="nucleotide sequence ID" value="NZ_JBHSCN010000005.1"/>
</dbReference>
<gene>
    <name evidence="2" type="ORF">ACFOYW_07660</name>
</gene>
<protein>
    <submittedName>
        <fullName evidence="2">ThuA domain-containing protein</fullName>
    </submittedName>
</protein>
<dbReference type="PANTHER" id="PTHR40469">
    <property type="entry name" value="SECRETED GLYCOSYL HYDROLASE"/>
    <property type="match status" value="1"/>
</dbReference>
<dbReference type="SUPFAM" id="SSF52317">
    <property type="entry name" value="Class I glutamine amidotransferase-like"/>
    <property type="match status" value="1"/>
</dbReference>
<dbReference type="Gene3D" id="3.40.50.880">
    <property type="match status" value="1"/>
</dbReference>
<dbReference type="PANTHER" id="PTHR40469:SF2">
    <property type="entry name" value="GALACTOSE-BINDING DOMAIN-LIKE SUPERFAMILY PROTEIN"/>
    <property type="match status" value="1"/>
</dbReference>
<evidence type="ECO:0000313" key="3">
    <source>
        <dbReference type="Proteomes" id="UP001595900"/>
    </source>
</evidence>
<accession>A0ABV8Q4A2</accession>
<reference evidence="3" key="1">
    <citation type="journal article" date="2019" name="Int. J. Syst. Evol. Microbiol.">
        <title>The Global Catalogue of Microorganisms (GCM) 10K type strain sequencing project: providing services to taxonomists for standard genome sequencing and annotation.</title>
        <authorList>
            <consortium name="The Broad Institute Genomics Platform"/>
            <consortium name="The Broad Institute Genome Sequencing Center for Infectious Disease"/>
            <person name="Wu L."/>
            <person name="Ma J."/>
        </authorList>
    </citation>
    <scope>NUCLEOTIDE SEQUENCE [LARGE SCALE GENOMIC DNA]</scope>
    <source>
        <strain evidence="3">CGMCC 1.10363</strain>
    </source>
</reference>
<evidence type="ECO:0000313" key="2">
    <source>
        <dbReference type="EMBL" id="MFC4243247.1"/>
    </source>
</evidence>
<dbReference type="EMBL" id="JBHSCN010000005">
    <property type="protein sequence ID" value="MFC4243247.1"/>
    <property type="molecule type" value="Genomic_DNA"/>
</dbReference>
<comment type="caution">
    <text evidence="2">The sequence shown here is derived from an EMBL/GenBank/DDBJ whole genome shotgun (WGS) entry which is preliminary data.</text>
</comment>
<dbReference type="InterPro" id="IPR029062">
    <property type="entry name" value="Class_I_gatase-like"/>
</dbReference>
<organism evidence="2 3">
    <name type="scientific">Gryllotalpicola reticulitermitis</name>
    <dbReference type="NCBI Taxonomy" id="1184153"/>
    <lineage>
        <taxon>Bacteria</taxon>
        <taxon>Bacillati</taxon>
        <taxon>Actinomycetota</taxon>
        <taxon>Actinomycetes</taxon>
        <taxon>Micrococcales</taxon>
        <taxon>Microbacteriaceae</taxon>
        <taxon>Gryllotalpicola</taxon>
    </lineage>
</organism>